<organism evidence="4 5">
    <name type="scientific">Fusarium tjaetaba</name>
    <dbReference type="NCBI Taxonomy" id="1567544"/>
    <lineage>
        <taxon>Eukaryota</taxon>
        <taxon>Fungi</taxon>
        <taxon>Dikarya</taxon>
        <taxon>Ascomycota</taxon>
        <taxon>Pezizomycotina</taxon>
        <taxon>Sordariomycetes</taxon>
        <taxon>Hypocreomycetidae</taxon>
        <taxon>Hypocreales</taxon>
        <taxon>Nectriaceae</taxon>
        <taxon>Fusarium</taxon>
        <taxon>Fusarium fujikuroi species complex</taxon>
    </lineage>
</organism>
<comment type="caution">
    <text evidence="4">The sequence shown here is derived from an EMBL/GenBank/DDBJ whole genome shotgun (WGS) entry which is preliminary data.</text>
</comment>
<dbReference type="InterPro" id="IPR003439">
    <property type="entry name" value="ABC_transporter-like_ATP-bd"/>
</dbReference>
<keyword evidence="5" id="KW-1185">Reference proteome</keyword>
<dbReference type="SUPFAM" id="SSF52540">
    <property type="entry name" value="P-loop containing nucleoside triphosphate hydrolases"/>
    <property type="match status" value="1"/>
</dbReference>
<dbReference type="GeneID" id="59299922"/>
<accession>A0A8H5W3P2</accession>
<dbReference type="Proteomes" id="UP000530670">
    <property type="component" value="Unassembled WGS sequence"/>
</dbReference>
<evidence type="ECO:0000256" key="2">
    <source>
        <dbReference type="ARBA" id="ARBA00022840"/>
    </source>
</evidence>
<keyword evidence="2" id="KW-0067">ATP-binding</keyword>
<dbReference type="PANTHER" id="PTHR24223">
    <property type="entry name" value="ATP-BINDING CASSETTE SUB-FAMILY C"/>
    <property type="match status" value="1"/>
</dbReference>
<name>A0A8H5W3P2_9HYPO</name>
<dbReference type="AlphaFoldDB" id="A0A8H5W3P2"/>
<dbReference type="EMBL" id="JAAQRI010000028">
    <property type="protein sequence ID" value="KAF5647867.1"/>
    <property type="molecule type" value="Genomic_DNA"/>
</dbReference>
<feature type="domain" description="ABC transporter" evidence="3">
    <location>
        <begin position="17"/>
        <end position="133"/>
    </location>
</feature>
<dbReference type="GO" id="GO:0042626">
    <property type="term" value="F:ATPase-coupled transmembrane transporter activity"/>
    <property type="evidence" value="ECO:0007669"/>
    <property type="project" value="TreeGrafter"/>
</dbReference>
<evidence type="ECO:0000313" key="5">
    <source>
        <dbReference type="Proteomes" id="UP000530670"/>
    </source>
</evidence>
<dbReference type="GO" id="GO:0005524">
    <property type="term" value="F:ATP binding"/>
    <property type="evidence" value="ECO:0007669"/>
    <property type="project" value="UniProtKB-KW"/>
</dbReference>
<dbReference type="Gene3D" id="3.40.50.300">
    <property type="entry name" value="P-loop containing nucleotide triphosphate hydrolases"/>
    <property type="match status" value="1"/>
</dbReference>
<dbReference type="GO" id="GO:0016887">
    <property type="term" value="F:ATP hydrolysis activity"/>
    <property type="evidence" value="ECO:0007669"/>
    <property type="project" value="InterPro"/>
</dbReference>
<dbReference type="InterPro" id="IPR050173">
    <property type="entry name" value="ABC_transporter_C-like"/>
</dbReference>
<dbReference type="InterPro" id="IPR027417">
    <property type="entry name" value="P-loop_NTPase"/>
</dbReference>
<dbReference type="OrthoDB" id="6500128at2759"/>
<sequence length="157" mass="16673">MWLSRTASSANEDVAGLKHVNITIPSSHLTAVIGPVASGKSTLCKATPGEVPLATGHTAVLGSTVIGYCEQQSFLTNTSIRANIIGDSLFNDELYNSVISPTVLDRDLANLPQGDSTMVGSSIALSGGQWQRVTEKTSSIITGCWTSPRGRCIYFQW</sequence>
<reference evidence="4 5" key="1">
    <citation type="submission" date="2020-05" db="EMBL/GenBank/DDBJ databases">
        <title>Identification and distribution of gene clusters putatively required for synthesis of sphingolipid metabolism inhibitors in phylogenetically diverse species of the filamentous fungus Fusarium.</title>
        <authorList>
            <person name="Kim H.-S."/>
            <person name="Busman M."/>
            <person name="Brown D.W."/>
            <person name="Divon H."/>
            <person name="Uhlig S."/>
            <person name="Proctor R.H."/>
        </authorList>
    </citation>
    <scope>NUCLEOTIDE SEQUENCE [LARGE SCALE GENOMIC DNA]</scope>
    <source>
        <strain evidence="4 5">NRRL 66243</strain>
    </source>
</reference>
<dbReference type="Pfam" id="PF00005">
    <property type="entry name" value="ABC_tran"/>
    <property type="match status" value="1"/>
</dbReference>
<gene>
    <name evidence="4" type="ORF">FTJAE_1550</name>
</gene>
<dbReference type="RefSeq" id="XP_037211402.1">
    <property type="nucleotide sequence ID" value="XM_037347652.1"/>
</dbReference>
<dbReference type="GO" id="GO:0016020">
    <property type="term" value="C:membrane"/>
    <property type="evidence" value="ECO:0007669"/>
    <property type="project" value="TreeGrafter"/>
</dbReference>
<evidence type="ECO:0000256" key="1">
    <source>
        <dbReference type="ARBA" id="ARBA00022741"/>
    </source>
</evidence>
<keyword evidence="1" id="KW-0547">Nucleotide-binding</keyword>
<proteinExistence type="predicted"/>
<dbReference type="PANTHER" id="PTHR24223:SF345">
    <property type="entry name" value="ABC MULTIDRUG TRANSPORTER (EUROFUNG)"/>
    <property type="match status" value="1"/>
</dbReference>
<evidence type="ECO:0000313" key="4">
    <source>
        <dbReference type="EMBL" id="KAF5647867.1"/>
    </source>
</evidence>
<protein>
    <submittedName>
        <fullName evidence="4">Multidrug resistance</fullName>
    </submittedName>
</protein>
<evidence type="ECO:0000259" key="3">
    <source>
        <dbReference type="Pfam" id="PF00005"/>
    </source>
</evidence>